<evidence type="ECO:0000256" key="1">
    <source>
        <dbReference type="ARBA" id="ARBA00004123"/>
    </source>
</evidence>
<sequence length="1647" mass="188702">ELLKSSWSPYTQLLPFLENIFTNERPNVAFLKHILHTVKPHFLNIFKNPPKNVKSREQVMKVLADVKPIKQFEMLALPKDMTEEVLILSDMYDLDELMSLELLNTAQYQNPKYPELFRGLVSVLLYYNAYRMLVSSLRLLIEGSTGRTWMPQKIQHVHNILANLSITVLEDKDLTKEIELLQKNKAIGGPKHHQLVVKLFTEIRTMLAECVFYYSIQFGLSKQQLISLLQHLQKIKPDVESHEVISKVPLFMVTSFLYAIDFGCMNNTQEISGDTKELFLSSAYAELIENNWEWPELKSIAIFGLAVAFSKLRSSQHIFKDKHLFKINKILISNAMDTKVFKFINQNVAPSEFLHYVEFMIKKFHQMITEFIVMMPRTIKEIRNKSDEIAHSILIYYLEGLEPLTREENHFEQLLMLMASLYAKDPLELNLNLDYWPPSREQLKMIKMSSFLINQKFQASLYRFICQTGDMLPHMLFVPYLNMLSSLATSETGAENVFNHFHSNATNSNLTWDHFFKTFLRYYTNLRQENIPPTDTVYNRGNQKSITTLEIQGLQAVLKLIRNVAEQSVKLKVTFVDCSKWETLSVLLGLVSCPVRISLKADLVLTLSTLVKPPPSIIAINFWQTLEASQIIVTVPTINIYQSRGIMAELEDLEPRNEKYPLTIALLKLLSTLTEQPVPKLLGSNTRTPGFVPYLNLIFHNIFLKCLSRGYRKQNERWEVSSLCLELALKFLDQYEPQKADFVGSSVTLSDNTSVNINPPPGFHIMTYLCTNSDFLKTILNIMHTSCQMFDLYTSFSGKEAMEKTILVVLRLLEQALYLQQKFLNASISSGSSIIYTGLHKTLVNINVATNEPDYIIDLSKFVNYLHLPEHAYHAIRILMTITFYPILQSHIVSYFTSNPQLTIGIRHGFVEYLKEKESKKFLEKSNMSTVKKCKESILKLLLQCLNSSPSYLAHYLLGFNLDNVQKTCFENAGVGRNPKNCLHSIIDILDDSLKSRKNGAISKYHSKLLDLCYQLIYVLVSSNRTSKPVLVYLKSRSNFILRHASALPFYTESSSKRVNYQDDGKKLLSLLEIEFEITFDDMPELKYLESKLINQLFSECEISGKVPLIDIKQLHSTLMNELKSTDSSPTLRTSLLQEIQELLAYAVKINDKRLQVSCIVKYFDAWHQLTVVIFSMTTLPSLEFQQHFTFVIDLLVSLKSKVIRYPQMSDLSTLITNSQLLLLIHLKNTIDQYLELYVVNPDLNLGSFVTGQSSVFPNMLQNILKCIQLSGSQILRASLYSSLIALINLLATNSRTLTNGNFKQKSILFTSTDKQILDSESIKFIKSLNFDQYLSERIVEIICVDLTLGHDICKVLSYTLCELLIDINPKLISYISNQGYLKCIISSILESDSELKDLISAKNKTLKPIYVYENKMSLLNKIATYTTGADALLNHQAIACLSSVKAIDARPNFETSFKSSMKELMPDQGDRYMMICSPAMCLCKTIINTLGMQNMTSKLQLSGESNNENELENKDIGDQTQRIICKQIVEVCLYILWAHTNYYFMQRPVQHFHGPKELNSSESSNQDDEDGVTPDELKELRQGLAKVFNEAFLEKLYATNDMNPKEITIKMDLSCYTIHVQQSDTSEFVLLRLPVFIPNGILPESQ</sequence>
<evidence type="ECO:0000256" key="4">
    <source>
        <dbReference type="ARBA" id="ARBA00023242"/>
    </source>
</evidence>
<evidence type="ECO:0000256" key="3">
    <source>
        <dbReference type="ARBA" id="ARBA00022448"/>
    </source>
</evidence>
<comment type="similarity">
    <text evidence="2">Belongs to the NUP186/NUP192/NUP205 family.</text>
</comment>
<evidence type="ECO:0000256" key="5">
    <source>
        <dbReference type="SAM" id="MobiDB-lite"/>
    </source>
</evidence>
<dbReference type="GO" id="GO:0006999">
    <property type="term" value="P:nuclear pore organization"/>
    <property type="evidence" value="ECO:0007669"/>
    <property type="project" value="TreeGrafter"/>
</dbReference>
<gene>
    <name evidence="6" type="ORF">FWK35_00007837</name>
</gene>
<keyword evidence="7" id="KW-1185">Reference proteome</keyword>
<feature type="region of interest" description="Disordered" evidence="5">
    <location>
        <begin position="1556"/>
        <end position="1576"/>
    </location>
</feature>
<keyword evidence="4" id="KW-0539">Nucleus</keyword>
<proteinExistence type="inferred from homology"/>
<dbReference type="GO" id="GO:0044611">
    <property type="term" value="C:nuclear pore inner ring"/>
    <property type="evidence" value="ECO:0007669"/>
    <property type="project" value="TreeGrafter"/>
</dbReference>
<organism evidence="6 7">
    <name type="scientific">Aphis craccivora</name>
    <name type="common">Cowpea aphid</name>
    <dbReference type="NCBI Taxonomy" id="307492"/>
    <lineage>
        <taxon>Eukaryota</taxon>
        <taxon>Metazoa</taxon>
        <taxon>Ecdysozoa</taxon>
        <taxon>Arthropoda</taxon>
        <taxon>Hexapoda</taxon>
        <taxon>Insecta</taxon>
        <taxon>Pterygota</taxon>
        <taxon>Neoptera</taxon>
        <taxon>Paraneoptera</taxon>
        <taxon>Hemiptera</taxon>
        <taxon>Sternorrhyncha</taxon>
        <taxon>Aphidomorpha</taxon>
        <taxon>Aphidoidea</taxon>
        <taxon>Aphididae</taxon>
        <taxon>Aphidini</taxon>
        <taxon>Aphis</taxon>
        <taxon>Aphis</taxon>
    </lineage>
</organism>
<dbReference type="OrthoDB" id="2019644at2759"/>
<evidence type="ECO:0000313" key="6">
    <source>
        <dbReference type="EMBL" id="KAF0760428.1"/>
    </source>
</evidence>
<accession>A0A6G0YRZ8</accession>
<feature type="non-terminal residue" evidence="6">
    <location>
        <position position="1647"/>
    </location>
</feature>
<dbReference type="PANTHER" id="PTHR31344:SF0">
    <property type="entry name" value="NUCLEAR PORE COMPLEX PROTEIN NUP205"/>
    <property type="match status" value="1"/>
</dbReference>
<evidence type="ECO:0000313" key="7">
    <source>
        <dbReference type="Proteomes" id="UP000478052"/>
    </source>
</evidence>
<name>A0A6G0YRZ8_APHCR</name>
<reference evidence="6 7" key="1">
    <citation type="submission" date="2019-08" db="EMBL/GenBank/DDBJ databases">
        <title>Whole genome of Aphis craccivora.</title>
        <authorList>
            <person name="Voronova N.V."/>
            <person name="Shulinski R.S."/>
            <person name="Bandarenka Y.V."/>
            <person name="Zhorov D.G."/>
            <person name="Warner D."/>
        </authorList>
    </citation>
    <scope>NUCLEOTIDE SEQUENCE [LARGE SCALE GENOMIC DNA]</scope>
    <source>
        <strain evidence="6">180601</strain>
        <tissue evidence="6">Whole Body</tissue>
    </source>
</reference>
<dbReference type="PANTHER" id="PTHR31344">
    <property type="entry name" value="NUCLEAR PORE COMPLEX PROTEIN NUP205"/>
    <property type="match status" value="1"/>
</dbReference>
<dbReference type="Pfam" id="PF11894">
    <property type="entry name" value="Nup192"/>
    <property type="match status" value="2"/>
</dbReference>
<dbReference type="EMBL" id="VUJU01002679">
    <property type="protein sequence ID" value="KAF0760428.1"/>
    <property type="molecule type" value="Genomic_DNA"/>
</dbReference>
<evidence type="ECO:0000256" key="2">
    <source>
        <dbReference type="ARBA" id="ARBA00005892"/>
    </source>
</evidence>
<dbReference type="InterPro" id="IPR021827">
    <property type="entry name" value="Nup186/Nup192/Nup205"/>
</dbReference>
<protein>
    <submittedName>
        <fullName evidence="6">Nuclear pore complex protein Nup205</fullName>
    </submittedName>
</protein>
<comment type="subcellular location">
    <subcellularLocation>
        <location evidence="1">Nucleus</location>
    </subcellularLocation>
</comment>
<dbReference type="GO" id="GO:0017056">
    <property type="term" value="F:structural constituent of nuclear pore"/>
    <property type="evidence" value="ECO:0007669"/>
    <property type="project" value="TreeGrafter"/>
</dbReference>
<feature type="non-terminal residue" evidence="6">
    <location>
        <position position="1"/>
    </location>
</feature>
<keyword evidence="3" id="KW-0813">Transport</keyword>
<dbReference type="Proteomes" id="UP000478052">
    <property type="component" value="Unassembled WGS sequence"/>
</dbReference>
<comment type="caution">
    <text evidence="6">The sequence shown here is derived from an EMBL/GenBank/DDBJ whole genome shotgun (WGS) entry which is preliminary data.</text>
</comment>